<reference evidence="1 2" key="1">
    <citation type="submission" date="2019-10" db="EMBL/GenBank/DDBJ databases">
        <title>Description of Paenibacillus pedi sp. nov.</title>
        <authorList>
            <person name="Carlier A."/>
            <person name="Qi S."/>
        </authorList>
    </citation>
    <scope>NUCLEOTIDE SEQUENCE [LARGE SCALE GENOMIC DNA]</scope>
    <source>
        <strain evidence="1 2">LMG 31457</strain>
    </source>
</reference>
<name>A0ABX2A0H8_9BACL</name>
<dbReference type="PANTHER" id="PTHR34351:SF2">
    <property type="entry name" value="DUF58 DOMAIN-CONTAINING PROTEIN"/>
    <property type="match status" value="1"/>
</dbReference>
<keyword evidence="2" id="KW-1185">Reference proteome</keyword>
<proteinExistence type="predicted"/>
<accession>A0ABX2A0H8</accession>
<dbReference type="RefSeq" id="WP_171687305.1">
    <property type="nucleotide sequence ID" value="NZ_WHNZ01000084.1"/>
</dbReference>
<comment type="caution">
    <text evidence="1">The sequence shown here is derived from an EMBL/GenBank/DDBJ whole genome shotgun (WGS) entry which is preliminary data.</text>
</comment>
<dbReference type="EMBL" id="WHNZ01000084">
    <property type="protein sequence ID" value="NOV04503.1"/>
    <property type="molecule type" value="Genomic_DNA"/>
</dbReference>
<gene>
    <name evidence="1" type="ORF">GC097_31495</name>
</gene>
<protein>
    <submittedName>
        <fullName evidence="1">DUF58 domain-containing protein</fullName>
    </submittedName>
</protein>
<evidence type="ECO:0000313" key="1">
    <source>
        <dbReference type="EMBL" id="NOV04503.1"/>
    </source>
</evidence>
<organism evidence="1 2">
    <name type="scientific">Paenibacillus planticolens</name>
    <dbReference type="NCBI Taxonomy" id="2654976"/>
    <lineage>
        <taxon>Bacteria</taxon>
        <taxon>Bacillati</taxon>
        <taxon>Bacillota</taxon>
        <taxon>Bacilli</taxon>
        <taxon>Bacillales</taxon>
        <taxon>Paenibacillaceae</taxon>
        <taxon>Paenibacillus</taxon>
    </lineage>
</organism>
<dbReference type="PANTHER" id="PTHR34351">
    <property type="entry name" value="SLR1927 PROTEIN-RELATED"/>
    <property type="match status" value="1"/>
</dbReference>
<evidence type="ECO:0000313" key="2">
    <source>
        <dbReference type="Proteomes" id="UP000618579"/>
    </source>
</evidence>
<dbReference type="Proteomes" id="UP000618579">
    <property type="component" value="Unassembled WGS sequence"/>
</dbReference>
<sequence length="384" mass="42932">MGISWILLIAALLFLLQHALFSRWGFRGLTLKRTFNQAHCHAGDRIEMIETIQNRKLTPLPWLRLESTIHAGLHFAKMSNLAVSSGAIFQNHRSLFSLMPYTRIVRRHQVICAKRGWYKLETVSATIGDLAGMQAATMSQRLDLELLVYPRLVSRDDIPLLSSRWQGDITVKRWIMPDPFLVSGVREYRYGDTMNSIHWKATARSQRLQVYNREFTADPRLFIIVNTQITQTMWDAVSDPELVEKGLSYAATLAEYAISQGVPVGFGYNGSLVGQPGTPVHVSPAGGHPHLAYLFETMAKLAISCTRSCSDFLDESILQEGSVLDIILLTAFVSDALEDSIQRLEALGHNVFIVPLQHGLLNLHEKEMSPSDVNADSGESTASQ</sequence>